<dbReference type="Pfam" id="PF10988">
    <property type="entry name" value="DUF2807"/>
    <property type="match status" value="1"/>
</dbReference>
<dbReference type="AlphaFoldDB" id="A0A449IE93"/>
<accession>A0A449IE93</accession>
<sequence length="246" mass="25659">MSQSSPLTHQDANHRDSAWERAANYEKEERPIHPVSKIVIKGAVDVVFFRSSSAHLVVAGENVEAIRNIKTRFEGDKLIIEQEGISISGYGGNIHVSGTGNIFVGGTINVGGRHGGVTMQSKGRSIVGIALPEAPSIRIKGSGDVTLYDLQQTVLDLGIQGSGDITAFGRVGLLDAEIAGSGDVDASELVATSAKLSVVGSGDIDAYVSDSVKARVAGSGDIVVRGNPPTRDHSVAGSGDIKFKKK</sequence>
<dbReference type="InterPro" id="IPR021255">
    <property type="entry name" value="DUF2807"/>
</dbReference>
<dbReference type="Gene3D" id="2.160.20.120">
    <property type="match status" value="1"/>
</dbReference>
<dbReference type="PANTHER" id="PTHR39200">
    <property type="entry name" value="HYPOTHETICAL EXPORTED PROTEIN"/>
    <property type="match status" value="1"/>
</dbReference>
<evidence type="ECO:0000256" key="1">
    <source>
        <dbReference type="SAM" id="MobiDB-lite"/>
    </source>
</evidence>
<organism evidence="4 5">
    <name type="scientific">Pseudomonas fragi</name>
    <dbReference type="NCBI Taxonomy" id="296"/>
    <lineage>
        <taxon>Bacteria</taxon>
        <taxon>Pseudomonadati</taxon>
        <taxon>Pseudomonadota</taxon>
        <taxon>Gammaproteobacteria</taxon>
        <taxon>Pseudomonadales</taxon>
        <taxon>Pseudomonadaceae</taxon>
        <taxon>Pseudomonas</taxon>
    </lineage>
</organism>
<evidence type="ECO:0000313" key="6">
    <source>
        <dbReference type="Proteomes" id="UP000564604"/>
    </source>
</evidence>
<dbReference type="PANTHER" id="PTHR39200:SF1">
    <property type="entry name" value="AUTO-TRANSPORTER ADHESIN HEAD GIN DOMAIN-CONTAINING PROTEIN-RELATED"/>
    <property type="match status" value="1"/>
</dbReference>
<reference evidence="4 5" key="1">
    <citation type="submission" date="2019-02" db="EMBL/GenBank/DDBJ databases">
        <authorList>
            <consortium name="Pathogen Informatics"/>
        </authorList>
    </citation>
    <scope>NUCLEOTIDE SEQUENCE [LARGE SCALE GENOMIC DNA]</scope>
    <source>
        <strain evidence="4 5">3012STDY7103891</strain>
    </source>
</reference>
<evidence type="ECO:0000313" key="4">
    <source>
        <dbReference type="EMBL" id="VFB17754.1"/>
    </source>
</evidence>
<dbReference type="RefSeq" id="WP_019334897.1">
    <property type="nucleotide sequence ID" value="NZ_CAACYJ010000002.1"/>
</dbReference>
<reference evidence="3 6" key="2">
    <citation type="journal article" date="2020" name="Front. Microbiol.">
        <title>Genetic Organization of the aprX-lipA2 Operon Affects the Proteolytic Potential of Pseudomonas Species in Milk.</title>
        <authorList>
            <person name="Maier C."/>
            <person name="Huptas C."/>
            <person name="von Neubeck M."/>
            <person name="Scherer S."/>
            <person name="Wenning M."/>
            <person name="Lucking G."/>
        </authorList>
    </citation>
    <scope>NUCLEOTIDE SEQUENCE [LARGE SCALE GENOMIC DNA]</scope>
    <source>
        <strain evidence="3 6">WS 5094</strain>
    </source>
</reference>
<evidence type="ECO:0000259" key="2">
    <source>
        <dbReference type="Pfam" id="PF10988"/>
    </source>
</evidence>
<reference evidence="3" key="3">
    <citation type="submission" date="2020-03" db="EMBL/GenBank/DDBJ databases">
        <authorList>
            <person name="Maier C."/>
            <person name="Huptas C."/>
            <person name="von Neubeck M."/>
            <person name="Scherer S."/>
            <person name="Wenning M."/>
            <person name="Lucking G."/>
        </authorList>
    </citation>
    <scope>NUCLEOTIDE SEQUENCE</scope>
    <source>
        <strain evidence="3">WS 5094</strain>
    </source>
</reference>
<protein>
    <submittedName>
        <fullName evidence="3">DUF2807 domain-containing protein</fullName>
    </submittedName>
    <submittedName>
        <fullName evidence="4">Protein of uncharacterized function (DUF2807)</fullName>
    </submittedName>
</protein>
<dbReference type="EMBL" id="CAACYJ010000002">
    <property type="protein sequence ID" value="VFB17754.1"/>
    <property type="molecule type" value="Genomic_DNA"/>
</dbReference>
<feature type="domain" description="Putative auto-transporter adhesin head GIN" evidence="2">
    <location>
        <begin position="36"/>
        <end position="228"/>
    </location>
</feature>
<dbReference type="Proteomes" id="UP000330809">
    <property type="component" value="Unassembled WGS sequence"/>
</dbReference>
<evidence type="ECO:0000313" key="5">
    <source>
        <dbReference type="Proteomes" id="UP000330809"/>
    </source>
</evidence>
<evidence type="ECO:0000313" key="3">
    <source>
        <dbReference type="EMBL" id="NNB52470.1"/>
    </source>
</evidence>
<dbReference type="EMBL" id="JAAQYX010000076">
    <property type="protein sequence ID" value="NNB52470.1"/>
    <property type="molecule type" value="Genomic_DNA"/>
</dbReference>
<dbReference type="Proteomes" id="UP000564604">
    <property type="component" value="Unassembled WGS sequence"/>
</dbReference>
<name>A0A449IE93_PSEFR</name>
<feature type="region of interest" description="Disordered" evidence="1">
    <location>
        <begin position="223"/>
        <end position="246"/>
    </location>
</feature>
<proteinExistence type="predicted"/>
<gene>
    <name evidence="3" type="ORF">HBN89_24995</name>
    <name evidence="4" type="ORF">NCTC10754_00274</name>
</gene>